<organism evidence="1 2">
    <name type="scientific">Trametes pubescens</name>
    <name type="common">White-rot fungus</name>
    <dbReference type="NCBI Taxonomy" id="154538"/>
    <lineage>
        <taxon>Eukaryota</taxon>
        <taxon>Fungi</taxon>
        <taxon>Dikarya</taxon>
        <taxon>Basidiomycota</taxon>
        <taxon>Agaricomycotina</taxon>
        <taxon>Agaricomycetes</taxon>
        <taxon>Polyporales</taxon>
        <taxon>Polyporaceae</taxon>
        <taxon>Trametes</taxon>
    </lineage>
</organism>
<dbReference type="STRING" id="154538.A0A1M2W0N1"/>
<dbReference type="Proteomes" id="UP000184267">
    <property type="component" value="Unassembled WGS sequence"/>
</dbReference>
<gene>
    <name evidence="1" type="ORF">TRAPUB_10019</name>
</gene>
<evidence type="ECO:0000313" key="1">
    <source>
        <dbReference type="EMBL" id="OJT13421.1"/>
    </source>
</evidence>
<protein>
    <submittedName>
        <fullName evidence="1">Uncharacterized protein</fullName>
    </submittedName>
</protein>
<proteinExistence type="predicted"/>
<dbReference type="OrthoDB" id="2585251at2759"/>
<accession>A0A1M2W0N1</accession>
<dbReference type="AlphaFoldDB" id="A0A1M2W0N1"/>
<dbReference type="EMBL" id="MNAD01000409">
    <property type="protein sequence ID" value="OJT13421.1"/>
    <property type="molecule type" value="Genomic_DNA"/>
</dbReference>
<name>A0A1M2W0N1_TRAPU</name>
<keyword evidence="2" id="KW-1185">Reference proteome</keyword>
<dbReference type="OMA" id="EAGTGWC"/>
<reference evidence="1 2" key="1">
    <citation type="submission" date="2016-10" db="EMBL/GenBank/DDBJ databases">
        <title>Genome sequence of the basidiomycete white-rot fungus Trametes pubescens.</title>
        <authorList>
            <person name="Makela M.R."/>
            <person name="Granchi Z."/>
            <person name="Peng M."/>
            <person name="De Vries R.P."/>
            <person name="Grigoriev I."/>
            <person name="Riley R."/>
            <person name="Hilden K."/>
        </authorList>
    </citation>
    <scope>NUCLEOTIDE SEQUENCE [LARGE SCALE GENOMIC DNA]</scope>
    <source>
        <strain evidence="1 2">FBCC735</strain>
    </source>
</reference>
<sequence length="500" mass="53814">MPLASSGFRALRGAQAHFFPSGGTTQAAASARAIHIPAHTPRPASNAQTIFKQTRTILSRFAAHLTTPGTLRAPADVVAGASRARTFHGVGGRMPSIQERMSYPARTFLSRPPTVPFLPRAPGVPRNMTQVGLGTARNFSTGRPVFQHLAENVPIFARALSEADWTVRMQEEKERMQLEKAKAKAHAKAARKAQAPLRSLKLNKAVPTASVVESSSEELDCYFPVAAAPEVTTHLLIPLAPTPTSRLPLPLNPSTSSRPLLPLELIASMHNSHGVHALRVSTLFARLDTAHVFDDPGIQCEARGDPSGLCTVLEVRFQGWTENRVRAVLGEAGTGWCVLEEVWHDQERIEAAEMDAALETLSSSESEAEFHPGFASLSGISDMNGSWGGSSGGIDPARSFVLPTLDFSASFPAPSWSTPAPAASAPMSDLQFHNEWSEIEDGLTSPGSFDYDMGSDDGSVSSAWSEAPHPVTAVEESWFGFSSRFSERMRASDGPREDVF</sequence>
<comment type="caution">
    <text evidence="1">The sequence shown here is derived from an EMBL/GenBank/DDBJ whole genome shotgun (WGS) entry which is preliminary data.</text>
</comment>
<evidence type="ECO:0000313" key="2">
    <source>
        <dbReference type="Proteomes" id="UP000184267"/>
    </source>
</evidence>